<evidence type="ECO:0008006" key="3">
    <source>
        <dbReference type="Google" id="ProtNLM"/>
    </source>
</evidence>
<dbReference type="EMBL" id="BKCJ010339343">
    <property type="protein sequence ID" value="GEZ90061.1"/>
    <property type="molecule type" value="Genomic_DNA"/>
</dbReference>
<protein>
    <recommendedName>
        <fullName evidence="3">Xylulose kinase-1</fullName>
    </recommendedName>
</protein>
<proteinExistence type="predicted"/>
<name>A0A699IVU7_TANCI</name>
<dbReference type="AlphaFoldDB" id="A0A699IVU7"/>
<gene>
    <name evidence="2" type="ORF">Tci_562034</name>
</gene>
<feature type="region of interest" description="Disordered" evidence="1">
    <location>
        <begin position="213"/>
        <end position="233"/>
    </location>
</feature>
<reference evidence="2" key="1">
    <citation type="journal article" date="2019" name="Sci. Rep.">
        <title>Draft genome of Tanacetum cinerariifolium, the natural source of mosquito coil.</title>
        <authorList>
            <person name="Yamashiro T."/>
            <person name="Shiraishi A."/>
            <person name="Satake H."/>
            <person name="Nakayama K."/>
        </authorList>
    </citation>
    <scope>NUCLEOTIDE SEQUENCE</scope>
</reference>
<comment type="caution">
    <text evidence="2">The sequence shown here is derived from an EMBL/GenBank/DDBJ whole genome shotgun (WGS) entry which is preliminary data.</text>
</comment>
<accession>A0A699IVU7</accession>
<evidence type="ECO:0000256" key="1">
    <source>
        <dbReference type="SAM" id="MobiDB-lite"/>
    </source>
</evidence>
<sequence>MVAYLSKSDASEGFNQIIDFLSRSSIKYALTVNPNIYVSCIKLFWNTVAVKHVNDVTRLQALVDKKKVVVTEPTIREALRLDDEEGVECLTNEEIFIELARMGYEKPSTKLIFYKAFFSNQWKFLVHTILQCMSAKRTSWNEFSSSMAYATICLSSGDLSIYTTKYTSPALTQKVFANMRRVGKGFFEVETPLFEGMLVAQEVRDERADVVPGAADNDKEPSIPSPIPPTLPPQPSQDIPFTSQKVGTAQRIDTSDDTVIDDVSNQGRMDMDQDAKVGLEENKEIAIDVVQDDKDAGCAQDQERTAESQAKIYKIDMDYARKVLSMQEDETMLAEVQEVVEVVTTAKLIYEVTAASDPITAASTTITVVATQVPAVTLTTAPARVTAAPRRRKKEW</sequence>
<evidence type="ECO:0000313" key="2">
    <source>
        <dbReference type="EMBL" id="GEZ90061.1"/>
    </source>
</evidence>
<feature type="compositionally biased region" description="Pro residues" evidence="1">
    <location>
        <begin position="223"/>
        <end position="233"/>
    </location>
</feature>
<organism evidence="2">
    <name type="scientific">Tanacetum cinerariifolium</name>
    <name type="common">Dalmatian daisy</name>
    <name type="synonym">Chrysanthemum cinerariifolium</name>
    <dbReference type="NCBI Taxonomy" id="118510"/>
    <lineage>
        <taxon>Eukaryota</taxon>
        <taxon>Viridiplantae</taxon>
        <taxon>Streptophyta</taxon>
        <taxon>Embryophyta</taxon>
        <taxon>Tracheophyta</taxon>
        <taxon>Spermatophyta</taxon>
        <taxon>Magnoliopsida</taxon>
        <taxon>eudicotyledons</taxon>
        <taxon>Gunneridae</taxon>
        <taxon>Pentapetalae</taxon>
        <taxon>asterids</taxon>
        <taxon>campanulids</taxon>
        <taxon>Asterales</taxon>
        <taxon>Asteraceae</taxon>
        <taxon>Asteroideae</taxon>
        <taxon>Anthemideae</taxon>
        <taxon>Anthemidinae</taxon>
        <taxon>Tanacetum</taxon>
    </lineage>
</organism>